<comment type="caution">
    <text evidence="2">The sequence shown here is derived from an EMBL/GenBank/DDBJ whole genome shotgun (WGS) entry which is preliminary data.</text>
</comment>
<dbReference type="Gene3D" id="3.40.80.10">
    <property type="entry name" value="Peptidoglycan recognition protein-like"/>
    <property type="match status" value="1"/>
</dbReference>
<name>A0A0R2LJH2_9LACO</name>
<evidence type="ECO:0000259" key="1">
    <source>
        <dbReference type="SMART" id="SM00644"/>
    </source>
</evidence>
<protein>
    <submittedName>
        <fullName evidence="2">Amidase</fullName>
    </submittedName>
</protein>
<dbReference type="Pfam" id="PF01510">
    <property type="entry name" value="Amidase_2"/>
    <property type="match status" value="1"/>
</dbReference>
<dbReference type="GO" id="GO:0009253">
    <property type="term" value="P:peptidoglycan catabolic process"/>
    <property type="evidence" value="ECO:0007669"/>
    <property type="project" value="InterPro"/>
</dbReference>
<dbReference type="SUPFAM" id="SSF55846">
    <property type="entry name" value="N-acetylmuramoyl-L-alanine amidase-like"/>
    <property type="match status" value="1"/>
</dbReference>
<feature type="domain" description="N-acetylmuramoyl-L-alanine amidase" evidence="1">
    <location>
        <begin position="53"/>
        <end position="191"/>
    </location>
</feature>
<sequence>MNKKRLGLYALLISMMSAMFLFFNVKTVNAMPVNDYIISNKIQPAAIQNREGTFNDWTPYENGVGKPEGIVIHETADNRASAEAEYTFFNNNWNTVQTYVHAVADDTEIINMHNTDYGVWGAGPTANAKFIQIELCRTHTGDAFARSIANDAFYAASKLIQYNLPDTPGVTVMSHHQTSIKWGETTHVDPDTYFPMWGYSMNEMNDMIGYYYNNLKNTGSVYGGNGTNSPSNTPATNNANTINVANSKGNFVPLVTFDSQGNAKNVPNRALANHSAWYTDMTKDANGVTYHRVSTNEWVSSAYIY</sequence>
<dbReference type="PATRIC" id="fig|993692.3.peg.2438"/>
<reference evidence="2 3" key="1">
    <citation type="journal article" date="2015" name="Genome Announc.">
        <title>Expanding the biotechnology potential of lactobacilli through comparative genomics of 213 strains and associated genera.</title>
        <authorList>
            <person name="Sun Z."/>
            <person name="Harris H.M."/>
            <person name="McCann A."/>
            <person name="Guo C."/>
            <person name="Argimon S."/>
            <person name="Zhang W."/>
            <person name="Yang X."/>
            <person name="Jeffery I.B."/>
            <person name="Cooney J.C."/>
            <person name="Kagawa T.F."/>
            <person name="Liu W."/>
            <person name="Song Y."/>
            <person name="Salvetti E."/>
            <person name="Wrobel A."/>
            <person name="Rasinkangas P."/>
            <person name="Parkhill J."/>
            <person name="Rea M.C."/>
            <person name="O'Sullivan O."/>
            <person name="Ritari J."/>
            <person name="Douillard F.P."/>
            <person name="Paul Ross R."/>
            <person name="Yang R."/>
            <person name="Briner A.E."/>
            <person name="Felis G.E."/>
            <person name="de Vos W.M."/>
            <person name="Barrangou R."/>
            <person name="Klaenhammer T.R."/>
            <person name="Caufield P.W."/>
            <person name="Cui Y."/>
            <person name="Zhang H."/>
            <person name="O'Toole P.W."/>
        </authorList>
    </citation>
    <scope>NUCLEOTIDE SEQUENCE [LARGE SCALE GENOMIC DNA]</scope>
    <source>
        <strain evidence="2 3">DSM 24716</strain>
    </source>
</reference>
<dbReference type="InterPro" id="IPR036505">
    <property type="entry name" value="Amidase/PGRP_sf"/>
</dbReference>
<evidence type="ECO:0000313" key="2">
    <source>
        <dbReference type="EMBL" id="KRN99788.1"/>
    </source>
</evidence>
<organism evidence="2 3">
    <name type="scientific">Companilactobacillus kimchiensis</name>
    <dbReference type="NCBI Taxonomy" id="993692"/>
    <lineage>
        <taxon>Bacteria</taxon>
        <taxon>Bacillati</taxon>
        <taxon>Bacillota</taxon>
        <taxon>Bacilli</taxon>
        <taxon>Lactobacillales</taxon>
        <taxon>Lactobacillaceae</taxon>
        <taxon>Companilactobacillus</taxon>
    </lineage>
</organism>
<proteinExistence type="predicted"/>
<accession>A0A0R2LJH2</accession>
<gene>
    <name evidence="2" type="ORF">IV57_GL002394</name>
</gene>
<dbReference type="GO" id="GO:0008745">
    <property type="term" value="F:N-acetylmuramoyl-L-alanine amidase activity"/>
    <property type="evidence" value="ECO:0007669"/>
    <property type="project" value="InterPro"/>
</dbReference>
<keyword evidence="3" id="KW-1185">Reference proteome</keyword>
<dbReference type="EMBL" id="JQCF01000007">
    <property type="protein sequence ID" value="KRN99788.1"/>
    <property type="molecule type" value="Genomic_DNA"/>
</dbReference>
<dbReference type="AlphaFoldDB" id="A0A0R2LJH2"/>
<dbReference type="CDD" id="cd06583">
    <property type="entry name" value="PGRP"/>
    <property type="match status" value="1"/>
</dbReference>
<dbReference type="InterPro" id="IPR002502">
    <property type="entry name" value="Amidase_domain"/>
</dbReference>
<dbReference type="SMART" id="SM00644">
    <property type="entry name" value="Ami_2"/>
    <property type="match status" value="1"/>
</dbReference>
<dbReference type="Proteomes" id="UP000051006">
    <property type="component" value="Unassembled WGS sequence"/>
</dbReference>
<evidence type="ECO:0000313" key="3">
    <source>
        <dbReference type="Proteomes" id="UP000051006"/>
    </source>
</evidence>
<dbReference type="RefSeq" id="WP_057880501.1">
    <property type="nucleotide sequence ID" value="NZ_JQCF01000007.1"/>
</dbReference>
<dbReference type="STRING" id="993692.IV57_GL002394"/>